<organism evidence="1 2">
    <name type="scientific">Arctium lappa</name>
    <name type="common">Greater burdock</name>
    <name type="synonym">Lappa major</name>
    <dbReference type="NCBI Taxonomy" id="4217"/>
    <lineage>
        <taxon>Eukaryota</taxon>
        <taxon>Viridiplantae</taxon>
        <taxon>Streptophyta</taxon>
        <taxon>Embryophyta</taxon>
        <taxon>Tracheophyta</taxon>
        <taxon>Spermatophyta</taxon>
        <taxon>Magnoliopsida</taxon>
        <taxon>eudicotyledons</taxon>
        <taxon>Gunneridae</taxon>
        <taxon>Pentapetalae</taxon>
        <taxon>asterids</taxon>
        <taxon>campanulids</taxon>
        <taxon>Asterales</taxon>
        <taxon>Asteraceae</taxon>
        <taxon>Carduoideae</taxon>
        <taxon>Cardueae</taxon>
        <taxon>Arctiinae</taxon>
        <taxon>Arctium</taxon>
    </lineage>
</organism>
<protein>
    <submittedName>
        <fullName evidence="1">Uncharacterized protein</fullName>
    </submittedName>
</protein>
<reference evidence="1 2" key="2">
    <citation type="journal article" date="2022" name="Mol. Ecol. Resour.">
        <title>The genomes of chicory, endive, great burdock and yacon provide insights into Asteraceae paleo-polyploidization history and plant inulin production.</title>
        <authorList>
            <person name="Fan W."/>
            <person name="Wang S."/>
            <person name="Wang H."/>
            <person name="Wang A."/>
            <person name="Jiang F."/>
            <person name="Liu H."/>
            <person name="Zhao H."/>
            <person name="Xu D."/>
            <person name="Zhang Y."/>
        </authorList>
    </citation>
    <scope>NUCLEOTIDE SEQUENCE [LARGE SCALE GENOMIC DNA]</scope>
    <source>
        <strain evidence="2">cv. Niubang</strain>
    </source>
</reference>
<sequence>MWIFLLNLEKALYKYPIKTPKSTQTLFQKTMATKTQDLASPPLQEKIVIKNTIPRVIELVILSLLVSLLVYRVITFKDQDHYFPWLLALLCESWFTFNWILIVNAKWTQCMTKTYPERLLDRINESEFPAVDIFVTTADPILEPCIITMNTVLSLLAVDYPANKLALYLSDDGCSPLTFYSLVETMKFAKLWVPFCKKYNVQVRAPFQYFMTKPPSMEDESLEFQQEWKKMKNEYGNLYKKIEIAGQRTFSCDRDSDLGVFADVHRSNHPTIIKVVSENKEGTPNDLPHVIYISREKKPNHHHHYKAGAMNVLARVSGVMTNAPLMLNVDCDMYANNPQVFLHAMCMLFGFKNEEDCSFIQFPQAFYDGLKDDPFGIQMLQFCYIGNGVSSIQGFFYSGTNCFHRRKVIYGSSPNDANKTGNTDKENLHKIFGKSIEMRESAAQALSGSSAKIENQAIPSRFIEAAIKVAGCSYEYGTSWGKLIGWMYGSTTEDLLTGLSIHGRGWKSVFCAPEPPPFLGCAPTTYPGALTQQKRWATGLLEVFFTNKNPLLLTLNGKLWFRQALVYMWICLWGIRSVPEICYAVLPAYCIITNSRFLPKISESAFLIPMGIFVIYTLYGIWELKRLGMSLRMWWNIQRMGRVNAMTAWLFACLSVVLKLLGLSQIVFEVTKKDQSSFDGDDNDDANDGRFTYDRSPMIVPGVVILLINLTALVSGVSRLLNIGSRENWTEMFGLGEVFCSVFVSLCFWELLKGLFGNGKYGIPSSTIWKSGGLALLFVQLCRRSSQWF</sequence>
<evidence type="ECO:0000313" key="2">
    <source>
        <dbReference type="Proteomes" id="UP001055879"/>
    </source>
</evidence>
<proteinExistence type="predicted"/>
<dbReference type="EMBL" id="CM042047">
    <property type="protein sequence ID" value="KAI3769663.1"/>
    <property type="molecule type" value="Genomic_DNA"/>
</dbReference>
<evidence type="ECO:0000313" key="1">
    <source>
        <dbReference type="EMBL" id="KAI3769663.1"/>
    </source>
</evidence>
<reference evidence="2" key="1">
    <citation type="journal article" date="2022" name="Mol. Ecol. Resour.">
        <title>The genomes of chicory, endive, great burdock and yacon provide insights into Asteraceae palaeo-polyploidization history and plant inulin production.</title>
        <authorList>
            <person name="Fan W."/>
            <person name="Wang S."/>
            <person name="Wang H."/>
            <person name="Wang A."/>
            <person name="Jiang F."/>
            <person name="Liu H."/>
            <person name="Zhao H."/>
            <person name="Xu D."/>
            <person name="Zhang Y."/>
        </authorList>
    </citation>
    <scope>NUCLEOTIDE SEQUENCE [LARGE SCALE GENOMIC DNA]</scope>
    <source>
        <strain evidence="2">cv. Niubang</strain>
    </source>
</reference>
<accession>A0ACB9FFG2</accession>
<keyword evidence="2" id="KW-1185">Reference proteome</keyword>
<comment type="caution">
    <text evidence="1">The sequence shown here is derived from an EMBL/GenBank/DDBJ whole genome shotgun (WGS) entry which is preliminary data.</text>
</comment>
<gene>
    <name evidence="1" type="ORF">L6452_00772</name>
</gene>
<dbReference type="Proteomes" id="UP001055879">
    <property type="component" value="Linkage Group LG01"/>
</dbReference>
<name>A0ACB9FFG2_ARCLA</name>